<comment type="catalytic activity">
    <reaction evidence="8 9">
        <text>2 superoxide + 2 H(+) = H2O2 + O2</text>
        <dbReference type="Rhea" id="RHEA:20696"/>
        <dbReference type="ChEBI" id="CHEBI:15378"/>
        <dbReference type="ChEBI" id="CHEBI:15379"/>
        <dbReference type="ChEBI" id="CHEBI:16240"/>
        <dbReference type="ChEBI" id="CHEBI:18421"/>
        <dbReference type="EC" id="1.15.1.1"/>
    </reaction>
</comment>
<feature type="domain" description="Superoxide dismutase copper/zinc binding" evidence="11">
    <location>
        <begin position="54"/>
        <end position="184"/>
    </location>
</feature>
<dbReference type="EC" id="1.15.1.1" evidence="9"/>
<dbReference type="InterPro" id="IPR018152">
    <property type="entry name" value="SOD_Cu/Zn_BS"/>
</dbReference>
<dbReference type="AlphaFoldDB" id="A0A8I2YUU4"/>
<evidence type="ECO:0000256" key="2">
    <source>
        <dbReference type="ARBA" id="ARBA00022723"/>
    </source>
</evidence>
<dbReference type="SUPFAM" id="SSF49329">
    <property type="entry name" value="Cu,Zn superoxide dismutase-like"/>
    <property type="match status" value="1"/>
</dbReference>
<dbReference type="Pfam" id="PF00080">
    <property type="entry name" value="Sod_Cu"/>
    <property type="match status" value="1"/>
</dbReference>
<feature type="transmembrane region" description="Helical" evidence="10">
    <location>
        <begin position="14"/>
        <end position="33"/>
    </location>
</feature>
<comment type="function">
    <text evidence="9">Destroys radicals which are normally produced within the cells and which are toxic to biological systems.</text>
</comment>
<dbReference type="PRINTS" id="PR00068">
    <property type="entry name" value="CUZNDISMTASE"/>
</dbReference>
<keyword evidence="10" id="KW-1133">Transmembrane helix</keyword>
<keyword evidence="3 9" id="KW-0862">Zinc</keyword>
<comment type="similarity">
    <text evidence="1 9">Belongs to the Cu-Zn superoxide dismutase family.</text>
</comment>
<proteinExistence type="inferred from homology"/>
<dbReference type="Gene3D" id="2.60.40.200">
    <property type="entry name" value="Superoxide dismutase, copper/zinc binding domain"/>
    <property type="match status" value="1"/>
</dbReference>
<reference evidence="12" key="1">
    <citation type="submission" date="2021-03" db="EMBL/GenBank/DDBJ databases">
        <title>Evolutionary innovations through gain and loss of genes in the ectomycorrhizal Boletales.</title>
        <authorList>
            <person name="Wu G."/>
            <person name="Miyauchi S."/>
            <person name="Morin E."/>
            <person name="Yang Z.-L."/>
            <person name="Xu J."/>
            <person name="Martin F.M."/>
        </authorList>
    </citation>
    <scope>NUCLEOTIDE SEQUENCE</scope>
    <source>
        <strain evidence="12">BR01</strain>
    </source>
</reference>
<protein>
    <recommendedName>
        <fullName evidence="9">Superoxide dismutase [Cu-Zn]</fullName>
        <ecNumber evidence="9">1.15.1.1</ecNumber>
    </recommendedName>
</protein>
<keyword evidence="7" id="KW-1015">Disulfide bond</keyword>
<sequence length="187" mass="19721">MNRFYNDRKSDKPILITVGVTAAVIFVLYYLFFRGPEVEHLQKAVVVLKGSSPVTGEVSFEQSSKDGPVTVTGTIRSLAPSSLRGFHVHELGDLTQGCLSAGSHFNPSNNVHGARTDSMRHVGDLGNIASDEHGTATFSFTDNVISLNGPKSIIGYGEDDLGRGGNEDSLKTGNAGGRAACGVIGRG</sequence>
<dbReference type="GO" id="GO:0004784">
    <property type="term" value="F:superoxide dismutase activity"/>
    <property type="evidence" value="ECO:0007669"/>
    <property type="project" value="UniProtKB-EC"/>
</dbReference>
<dbReference type="CDD" id="cd00305">
    <property type="entry name" value="Cu-Zn_Superoxide_Dismutase"/>
    <property type="match status" value="1"/>
</dbReference>
<dbReference type="InterPro" id="IPR036423">
    <property type="entry name" value="SOD-like_Cu/Zn_dom_sf"/>
</dbReference>
<evidence type="ECO:0000256" key="9">
    <source>
        <dbReference type="RuleBase" id="RU000393"/>
    </source>
</evidence>
<comment type="cofactor">
    <cofactor evidence="9">
        <name>Zn(2+)</name>
        <dbReference type="ChEBI" id="CHEBI:29105"/>
    </cofactor>
    <text evidence="9">Binds 1 zinc ion per subunit.</text>
</comment>
<dbReference type="FunFam" id="2.60.40.200:FF:000003">
    <property type="entry name" value="Superoxide dismutase [Cu-Zn], chloroplastic"/>
    <property type="match status" value="1"/>
</dbReference>
<evidence type="ECO:0000256" key="10">
    <source>
        <dbReference type="SAM" id="Phobius"/>
    </source>
</evidence>
<keyword evidence="2 9" id="KW-0479">Metal-binding</keyword>
<evidence type="ECO:0000256" key="6">
    <source>
        <dbReference type="ARBA" id="ARBA00023008"/>
    </source>
</evidence>
<dbReference type="PROSITE" id="PS00332">
    <property type="entry name" value="SOD_CU_ZN_2"/>
    <property type="match status" value="1"/>
</dbReference>
<gene>
    <name evidence="12" type="ORF">JVT61DRAFT_1143</name>
</gene>
<evidence type="ECO:0000256" key="3">
    <source>
        <dbReference type="ARBA" id="ARBA00022833"/>
    </source>
</evidence>
<dbReference type="InterPro" id="IPR001424">
    <property type="entry name" value="SOD_Cu_Zn_dom"/>
</dbReference>
<evidence type="ECO:0000256" key="1">
    <source>
        <dbReference type="ARBA" id="ARBA00010457"/>
    </source>
</evidence>
<name>A0A8I2YUU4_9AGAM</name>
<dbReference type="GO" id="GO:0005507">
    <property type="term" value="F:copper ion binding"/>
    <property type="evidence" value="ECO:0007669"/>
    <property type="project" value="InterPro"/>
</dbReference>
<evidence type="ECO:0000313" key="12">
    <source>
        <dbReference type="EMBL" id="KAG6377092.1"/>
    </source>
</evidence>
<evidence type="ECO:0000256" key="5">
    <source>
        <dbReference type="ARBA" id="ARBA00023002"/>
    </source>
</evidence>
<dbReference type="InterPro" id="IPR024134">
    <property type="entry name" value="SOD_Cu/Zn_/chaperone"/>
</dbReference>
<comment type="caution">
    <text evidence="12">The sequence shown here is derived from an EMBL/GenBank/DDBJ whole genome shotgun (WGS) entry which is preliminary data.</text>
</comment>
<dbReference type="PROSITE" id="PS00087">
    <property type="entry name" value="SOD_CU_ZN_1"/>
    <property type="match status" value="1"/>
</dbReference>
<evidence type="ECO:0000256" key="7">
    <source>
        <dbReference type="ARBA" id="ARBA00023157"/>
    </source>
</evidence>
<comment type="cofactor">
    <cofactor evidence="9">
        <name>Cu cation</name>
        <dbReference type="ChEBI" id="CHEBI:23378"/>
    </cofactor>
    <text evidence="9">Binds 1 copper ion per subunit.</text>
</comment>
<evidence type="ECO:0000313" key="13">
    <source>
        <dbReference type="Proteomes" id="UP000683000"/>
    </source>
</evidence>
<dbReference type="Proteomes" id="UP000683000">
    <property type="component" value="Unassembled WGS sequence"/>
</dbReference>
<organism evidence="12 13">
    <name type="scientific">Boletus reticuloceps</name>
    <dbReference type="NCBI Taxonomy" id="495285"/>
    <lineage>
        <taxon>Eukaryota</taxon>
        <taxon>Fungi</taxon>
        <taxon>Dikarya</taxon>
        <taxon>Basidiomycota</taxon>
        <taxon>Agaricomycotina</taxon>
        <taxon>Agaricomycetes</taxon>
        <taxon>Agaricomycetidae</taxon>
        <taxon>Boletales</taxon>
        <taxon>Boletineae</taxon>
        <taxon>Boletaceae</taxon>
        <taxon>Boletoideae</taxon>
        <taxon>Boletus</taxon>
    </lineage>
</organism>
<keyword evidence="5 9" id="KW-0560">Oxidoreductase</keyword>
<keyword evidence="10" id="KW-0812">Transmembrane</keyword>
<accession>A0A8I2YUU4</accession>
<dbReference type="PANTHER" id="PTHR10003">
    <property type="entry name" value="SUPEROXIDE DISMUTASE CU-ZN -RELATED"/>
    <property type="match status" value="1"/>
</dbReference>
<keyword evidence="10" id="KW-0472">Membrane</keyword>
<keyword evidence="4" id="KW-0049">Antioxidant</keyword>
<evidence type="ECO:0000256" key="4">
    <source>
        <dbReference type="ARBA" id="ARBA00022862"/>
    </source>
</evidence>
<keyword evidence="13" id="KW-1185">Reference proteome</keyword>
<dbReference type="EMBL" id="JAGFBS010000010">
    <property type="protein sequence ID" value="KAG6377092.1"/>
    <property type="molecule type" value="Genomic_DNA"/>
</dbReference>
<keyword evidence="6 9" id="KW-0186">Copper</keyword>
<evidence type="ECO:0000256" key="8">
    <source>
        <dbReference type="ARBA" id="ARBA00049204"/>
    </source>
</evidence>
<dbReference type="OrthoDB" id="2015551at2759"/>
<evidence type="ECO:0000259" key="11">
    <source>
        <dbReference type="Pfam" id="PF00080"/>
    </source>
</evidence>